<feature type="binding site" evidence="17">
    <location>
        <position position="24"/>
    </location>
    <ligand>
        <name>ATP</name>
        <dbReference type="ChEBI" id="CHEBI:30616"/>
    </ligand>
</feature>
<dbReference type="InterPro" id="IPR033717">
    <property type="entry name" value="UDPK"/>
</dbReference>
<evidence type="ECO:0000256" key="1">
    <source>
        <dbReference type="ARBA" id="ARBA00004651"/>
    </source>
</evidence>
<feature type="binding site" evidence="18">
    <location>
        <position position="24"/>
    </location>
    <ligand>
        <name>a divalent metal cation</name>
        <dbReference type="ChEBI" id="CHEBI:60240"/>
    </ligand>
</feature>
<evidence type="ECO:0000256" key="12">
    <source>
        <dbReference type="ARBA" id="ARBA00023136"/>
    </source>
</evidence>
<dbReference type="InterPro" id="IPR036945">
    <property type="entry name" value="DAGK_sf"/>
</dbReference>
<proteinExistence type="inferred from homology"/>
<dbReference type="KEGG" id="hja:BST95_17930"/>
<comment type="caution">
    <text evidence="20">The sequence shown here is derived from an EMBL/GenBank/DDBJ whole genome shotgun (WGS) entry which is preliminary data.</text>
</comment>
<reference evidence="20 21" key="1">
    <citation type="submission" date="2018-01" db="EMBL/GenBank/DDBJ databases">
        <title>The draft genome sequence of Halioglobus japonicus S1-36.</title>
        <authorList>
            <person name="Du Z.-J."/>
            <person name="Shi M.-J."/>
        </authorList>
    </citation>
    <scope>NUCLEOTIDE SEQUENCE [LARGE SCALE GENOMIC DNA]</scope>
    <source>
        <strain evidence="20 21">S1-36</strain>
    </source>
</reference>
<evidence type="ECO:0000256" key="15">
    <source>
        <dbReference type="PIRSR" id="PIRSR600829-1"/>
    </source>
</evidence>
<comment type="similarity">
    <text evidence="2">Belongs to the bacterial diacylglycerol kinase family.</text>
</comment>
<dbReference type="Gene3D" id="1.10.287.3610">
    <property type="match status" value="1"/>
</dbReference>
<feature type="binding site" evidence="17">
    <location>
        <position position="72"/>
    </location>
    <ligand>
        <name>ATP</name>
        <dbReference type="ChEBI" id="CHEBI:30616"/>
    </ligand>
</feature>
<dbReference type="RefSeq" id="WP_084200797.1">
    <property type="nucleotide sequence ID" value="NZ_BMYL01000001.1"/>
</dbReference>
<keyword evidence="7 17" id="KW-0547">Nucleotide-binding</keyword>
<keyword evidence="3" id="KW-1003">Cell membrane</keyword>
<dbReference type="GO" id="GO:0016301">
    <property type="term" value="F:kinase activity"/>
    <property type="evidence" value="ECO:0007669"/>
    <property type="project" value="UniProtKB-KW"/>
</dbReference>
<evidence type="ECO:0000256" key="10">
    <source>
        <dbReference type="ARBA" id="ARBA00022989"/>
    </source>
</evidence>
<accession>A0AAP8MGP6</accession>
<evidence type="ECO:0000256" key="14">
    <source>
        <dbReference type="ARBA" id="ARBA00023264"/>
    </source>
</evidence>
<keyword evidence="4" id="KW-0444">Lipid biosynthesis</keyword>
<evidence type="ECO:0000256" key="4">
    <source>
        <dbReference type="ARBA" id="ARBA00022516"/>
    </source>
</evidence>
<feature type="binding site" evidence="16">
    <location>
        <position position="65"/>
    </location>
    <ligand>
        <name>substrate</name>
    </ligand>
</feature>
<name>A0AAP8MGP6_9GAMM</name>
<evidence type="ECO:0000256" key="6">
    <source>
        <dbReference type="ARBA" id="ARBA00022692"/>
    </source>
</evidence>
<keyword evidence="18" id="KW-0460">Magnesium</keyword>
<keyword evidence="14" id="KW-1208">Phospholipid metabolism</keyword>
<evidence type="ECO:0000256" key="18">
    <source>
        <dbReference type="PIRSR" id="PIRSR600829-4"/>
    </source>
</evidence>
<keyword evidence="11" id="KW-0443">Lipid metabolism</keyword>
<keyword evidence="6 19" id="KW-0812">Transmembrane</keyword>
<keyword evidence="12 19" id="KW-0472">Membrane</keyword>
<keyword evidence="8 20" id="KW-0418">Kinase</keyword>
<dbReference type="Proteomes" id="UP000235162">
    <property type="component" value="Unassembled WGS sequence"/>
</dbReference>
<dbReference type="GO" id="GO:0008654">
    <property type="term" value="P:phospholipid biosynthetic process"/>
    <property type="evidence" value="ECO:0007669"/>
    <property type="project" value="UniProtKB-KW"/>
</dbReference>
<evidence type="ECO:0000256" key="16">
    <source>
        <dbReference type="PIRSR" id="PIRSR600829-2"/>
    </source>
</evidence>
<dbReference type="AlphaFoldDB" id="A0AAP8MGP6"/>
<keyword evidence="9 17" id="KW-0067">ATP-binding</keyword>
<dbReference type="GO" id="GO:0005524">
    <property type="term" value="F:ATP binding"/>
    <property type="evidence" value="ECO:0007669"/>
    <property type="project" value="UniProtKB-KW"/>
</dbReference>
<feature type="transmembrane region" description="Helical" evidence="19">
    <location>
        <begin position="92"/>
        <end position="116"/>
    </location>
</feature>
<evidence type="ECO:0000256" key="17">
    <source>
        <dbReference type="PIRSR" id="PIRSR600829-3"/>
    </source>
</evidence>
<evidence type="ECO:0000256" key="11">
    <source>
        <dbReference type="ARBA" id="ARBA00023098"/>
    </source>
</evidence>
<keyword evidence="21" id="KW-1185">Reference proteome</keyword>
<evidence type="ECO:0000256" key="8">
    <source>
        <dbReference type="ARBA" id="ARBA00022777"/>
    </source>
</evidence>
<evidence type="ECO:0000313" key="20">
    <source>
        <dbReference type="EMBL" id="PLW87079.1"/>
    </source>
</evidence>
<feature type="active site" description="Proton acceptor" evidence="15">
    <location>
        <position position="65"/>
    </location>
</feature>
<comment type="subcellular location">
    <subcellularLocation>
        <location evidence="1">Cell membrane</location>
        <topology evidence="1">Multi-pass membrane protein</topology>
    </subcellularLocation>
</comment>
<feature type="binding site" evidence="18">
    <location>
        <position position="72"/>
    </location>
    <ligand>
        <name>a divalent metal cation</name>
        <dbReference type="ChEBI" id="CHEBI:60240"/>
    </ligand>
</feature>
<organism evidence="20 21">
    <name type="scientific">Halioglobus japonicus</name>
    <dbReference type="NCBI Taxonomy" id="930805"/>
    <lineage>
        <taxon>Bacteria</taxon>
        <taxon>Pseudomonadati</taxon>
        <taxon>Pseudomonadota</taxon>
        <taxon>Gammaproteobacteria</taxon>
        <taxon>Cellvibrionales</taxon>
        <taxon>Halieaceae</taxon>
        <taxon>Halioglobus</taxon>
    </lineage>
</organism>
<dbReference type="PANTHER" id="PTHR34299:SF1">
    <property type="entry name" value="DIACYLGLYCEROL KINASE"/>
    <property type="match status" value="1"/>
</dbReference>
<dbReference type="GO" id="GO:0046872">
    <property type="term" value="F:metal ion binding"/>
    <property type="evidence" value="ECO:0007669"/>
    <property type="project" value="UniProtKB-KW"/>
</dbReference>
<evidence type="ECO:0000256" key="3">
    <source>
        <dbReference type="ARBA" id="ARBA00022475"/>
    </source>
</evidence>
<gene>
    <name evidence="20" type="ORF">C0029_00295</name>
</gene>
<dbReference type="InterPro" id="IPR000829">
    <property type="entry name" value="DAGK"/>
</dbReference>
<keyword evidence="5" id="KW-0808">Transferase</keyword>
<feature type="binding site" evidence="17">
    <location>
        <begin position="90"/>
        <end position="91"/>
    </location>
    <ligand>
        <name>ATP</name>
        <dbReference type="ChEBI" id="CHEBI:30616"/>
    </ligand>
</feature>
<evidence type="ECO:0000256" key="7">
    <source>
        <dbReference type="ARBA" id="ARBA00022741"/>
    </source>
</evidence>
<dbReference type="Pfam" id="PF01219">
    <property type="entry name" value="DAGK_prokar"/>
    <property type="match status" value="1"/>
</dbReference>
<keyword evidence="18" id="KW-0479">Metal-binding</keyword>
<evidence type="ECO:0000256" key="19">
    <source>
        <dbReference type="SAM" id="Phobius"/>
    </source>
</evidence>
<dbReference type="EMBL" id="PKUR01000001">
    <property type="protein sequence ID" value="PLW87079.1"/>
    <property type="molecule type" value="Genomic_DNA"/>
</dbReference>
<comment type="cofactor">
    <cofactor evidence="18">
        <name>Mg(2+)</name>
        <dbReference type="ChEBI" id="CHEBI:18420"/>
    </cofactor>
    <text evidence="18">Mn(2+), Zn(2+), Cd(2+) and Co(2+) support activity to lesser extents.</text>
</comment>
<evidence type="ECO:0000256" key="2">
    <source>
        <dbReference type="ARBA" id="ARBA00005967"/>
    </source>
</evidence>
<dbReference type="PANTHER" id="PTHR34299">
    <property type="entry name" value="DIACYLGLYCEROL KINASE"/>
    <property type="match status" value="1"/>
</dbReference>
<protein>
    <submittedName>
        <fullName evidence="20">Diacylglycerol kinase</fullName>
    </submittedName>
</protein>
<keyword evidence="13" id="KW-0594">Phospholipid biosynthesis</keyword>
<evidence type="ECO:0000256" key="9">
    <source>
        <dbReference type="ARBA" id="ARBA00022840"/>
    </source>
</evidence>
<evidence type="ECO:0000313" key="21">
    <source>
        <dbReference type="Proteomes" id="UP000235162"/>
    </source>
</evidence>
<evidence type="ECO:0000256" key="5">
    <source>
        <dbReference type="ARBA" id="ARBA00022679"/>
    </source>
</evidence>
<evidence type="ECO:0000256" key="13">
    <source>
        <dbReference type="ARBA" id="ARBA00023209"/>
    </source>
</evidence>
<dbReference type="CDD" id="cd14265">
    <property type="entry name" value="UDPK_IM_like"/>
    <property type="match status" value="1"/>
</dbReference>
<dbReference type="GO" id="GO:0005886">
    <property type="term" value="C:plasma membrane"/>
    <property type="evidence" value="ECO:0007669"/>
    <property type="project" value="UniProtKB-SubCell"/>
</dbReference>
<keyword evidence="10 19" id="KW-1133">Transmembrane helix</keyword>
<sequence>MRWLSQRVISFGHALRGVKTLLAEPHAQIHLSATVVVVALGWLVELSRSDWQVLVLTIAIVWLAEGLNTALEHLCDAAVPDHHPLIGKAKDVAAASVLVTALGAVIIGALLFLPYLT</sequence>